<reference evidence="1 2" key="1">
    <citation type="submission" date="2017-06" db="EMBL/GenBank/DDBJ databases">
        <title>Genome sequencing of cyanobaciteial culture collection at National Institute for Environmental Studies (NIES).</title>
        <authorList>
            <person name="Hirose Y."/>
            <person name="Shimura Y."/>
            <person name="Fujisawa T."/>
            <person name="Nakamura Y."/>
            <person name="Kawachi M."/>
        </authorList>
    </citation>
    <scope>NUCLEOTIDE SEQUENCE [LARGE SCALE GENOMIC DNA]</scope>
    <source>
        <strain evidence="1 2">NIES-23</strain>
    </source>
</reference>
<organism evidence="1 2">
    <name type="scientific">Trichormus variabilis NIES-23</name>
    <dbReference type="NCBI Taxonomy" id="1973479"/>
    <lineage>
        <taxon>Bacteria</taxon>
        <taxon>Bacillati</taxon>
        <taxon>Cyanobacteriota</taxon>
        <taxon>Cyanophyceae</taxon>
        <taxon>Nostocales</taxon>
        <taxon>Nostocaceae</taxon>
        <taxon>Trichormus</taxon>
    </lineage>
</organism>
<evidence type="ECO:0000313" key="1">
    <source>
        <dbReference type="EMBL" id="BAY68930.1"/>
    </source>
</evidence>
<proteinExistence type="predicted"/>
<accession>A0A1Z4KIX4</accession>
<dbReference type="EMBL" id="AP018216">
    <property type="protein sequence ID" value="BAY68930.1"/>
    <property type="molecule type" value="Genomic_DNA"/>
</dbReference>
<dbReference type="Proteomes" id="UP000217507">
    <property type="component" value="Chromosome"/>
</dbReference>
<name>A0A1Z4KIX4_ANAVA</name>
<gene>
    <name evidence="1" type="ORF">NIES23_17200</name>
</gene>
<dbReference type="AlphaFoldDB" id="A0A1Z4KIX4"/>
<sequence>MIVIVASRHDKAAEALAARWMAYDAKLLTVEDLSVAGWRHYLDSPLDSTAVIGGQAIAVAKITGVLTRLPYLPEHELLHIAPEDRTYVAAEMNAFLVSWLSGLQCPVLNRPTPTDLLGPNWRPQQWVYAAAQIGIPVRPVRRQVALSTPIQAQVLEKPPVTVTVVGNRCLGQVDDNLATHAKRLACAANVDLLTVQFTSSDANAEFLNAELWADISHPEIADAILEHLSGGDGKC</sequence>
<evidence type="ECO:0000313" key="2">
    <source>
        <dbReference type="Proteomes" id="UP000217507"/>
    </source>
</evidence>
<protein>
    <submittedName>
        <fullName evidence="1">Uncharacterized protein</fullName>
    </submittedName>
</protein>